<proteinExistence type="predicted"/>
<dbReference type="PANTHER" id="PTHR34283">
    <property type="entry name" value="PROTEIN RESPONSE TO LOW SULFUR 1"/>
    <property type="match status" value="1"/>
</dbReference>
<feature type="region of interest" description="Disordered" evidence="1">
    <location>
        <begin position="1"/>
        <end position="28"/>
    </location>
</feature>
<dbReference type="PANTHER" id="PTHR34283:SF1">
    <property type="entry name" value="PROTEIN RESPONSE TO LOW SULFUR 1"/>
    <property type="match status" value="1"/>
</dbReference>
<feature type="compositionally biased region" description="Polar residues" evidence="1">
    <location>
        <begin position="1"/>
        <end position="20"/>
    </location>
</feature>
<gene>
    <name evidence="2" type="ORF">QVD17_30865</name>
</gene>
<evidence type="ECO:0000313" key="3">
    <source>
        <dbReference type="Proteomes" id="UP001229421"/>
    </source>
</evidence>
<dbReference type="InterPro" id="IPR039282">
    <property type="entry name" value="LSU"/>
</dbReference>
<keyword evidence="3" id="KW-1185">Reference proteome</keyword>
<sequence length="117" mass="13388">MAPSIAVSSVQNTRSTTKTSAAEEEVLRRRNEELERELKQSLEREEKMKMEMKKMIDRLRVAEDAEERLCSQLGELEAEAVDQARTYRERLVTLMEQLSIAKKIIQSGSVGTISMDL</sequence>
<comment type="caution">
    <text evidence="2">The sequence shown here is derived from an EMBL/GenBank/DDBJ whole genome shotgun (WGS) entry which is preliminary data.</text>
</comment>
<dbReference type="GO" id="GO:0098869">
    <property type="term" value="P:cellular oxidant detoxification"/>
    <property type="evidence" value="ECO:0007669"/>
    <property type="project" value="InterPro"/>
</dbReference>
<dbReference type="Pfam" id="PF24980">
    <property type="entry name" value="LSU"/>
    <property type="match status" value="1"/>
</dbReference>
<evidence type="ECO:0000313" key="2">
    <source>
        <dbReference type="EMBL" id="KAK1415094.1"/>
    </source>
</evidence>
<dbReference type="Proteomes" id="UP001229421">
    <property type="component" value="Unassembled WGS sequence"/>
</dbReference>
<reference evidence="2" key="1">
    <citation type="journal article" date="2023" name="bioRxiv">
        <title>Improved chromosome-level genome assembly for marigold (Tagetes erecta).</title>
        <authorList>
            <person name="Jiang F."/>
            <person name="Yuan L."/>
            <person name="Wang S."/>
            <person name="Wang H."/>
            <person name="Xu D."/>
            <person name="Wang A."/>
            <person name="Fan W."/>
        </authorList>
    </citation>
    <scope>NUCLEOTIDE SEQUENCE</scope>
    <source>
        <strain evidence="2">WSJ</strain>
        <tissue evidence="2">Leaf</tissue>
    </source>
</reference>
<evidence type="ECO:0000256" key="1">
    <source>
        <dbReference type="SAM" id="MobiDB-lite"/>
    </source>
</evidence>
<name>A0AAD8K3J0_TARER</name>
<organism evidence="2 3">
    <name type="scientific">Tagetes erecta</name>
    <name type="common">African marigold</name>
    <dbReference type="NCBI Taxonomy" id="13708"/>
    <lineage>
        <taxon>Eukaryota</taxon>
        <taxon>Viridiplantae</taxon>
        <taxon>Streptophyta</taxon>
        <taxon>Embryophyta</taxon>
        <taxon>Tracheophyta</taxon>
        <taxon>Spermatophyta</taxon>
        <taxon>Magnoliopsida</taxon>
        <taxon>eudicotyledons</taxon>
        <taxon>Gunneridae</taxon>
        <taxon>Pentapetalae</taxon>
        <taxon>asterids</taxon>
        <taxon>campanulids</taxon>
        <taxon>Asterales</taxon>
        <taxon>Asteraceae</taxon>
        <taxon>Asteroideae</taxon>
        <taxon>Heliantheae alliance</taxon>
        <taxon>Tageteae</taxon>
        <taxon>Tagetes</taxon>
    </lineage>
</organism>
<dbReference type="AlphaFoldDB" id="A0AAD8K3J0"/>
<protein>
    <submittedName>
        <fullName evidence="2">Uncharacterized protein</fullName>
    </submittedName>
</protein>
<dbReference type="EMBL" id="JAUHHV010000008">
    <property type="protein sequence ID" value="KAK1415094.1"/>
    <property type="molecule type" value="Genomic_DNA"/>
</dbReference>
<accession>A0AAD8K3J0</accession>